<evidence type="ECO:0000313" key="3">
    <source>
        <dbReference type="EMBL" id="KUI56364.1"/>
    </source>
</evidence>
<dbReference type="AlphaFoldDB" id="A0A194UXL9"/>
<dbReference type="PANTHER" id="PTHR46010">
    <property type="entry name" value="PROTEIN IWS1 HOMOLOG"/>
    <property type="match status" value="1"/>
</dbReference>
<feature type="compositionally biased region" description="Acidic residues" evidence="1">
    <location>
        <begin position="19"/>
        <end position="32"/>
    </location>
</feature>
<dbReference type="GO" id="GO:0016973">
    <property type="term" value="P:poly(A)+ mRNA export from nucleus"/>
    <property type="evidence" value="ECO:0007669"/>
    <property type="project" value="TreeGrafter"/>
</dbReference>
<sequence>MADDQNNDEHPLSGSAHDDDSESQESSSDEEPNGGLFDIEASEDDSEAAHEDQDGLDYDGGDYSEPFPQFMQLPPELREMVWKDFCPDLTERARVFAMYLLDSPFANLVPGPELESQTAPMRAILAIHRETRAIGLKSSPHTFRFPTGEVIRYHEETDVINFIVPRHCDEYTVLDAIQYLGGSAQNMAFSFERLQLNIGDICYILPHLKRIFLLFEDSDWYRRGEDIEQYAWAISENVHHYYIETQEEGEAGLQNTVKRLFCWPDIDNHRDFAEMTVEKQDENPTLLGVTIQSCRELVADPRGMSEELSLEDATAEEQEETIARIKNIEVWPMIQFNDDSGVQLFNDMKEWKQPWDAWDFYPSDSSDGEDAYDSYGIDDEFISDHLSTDDEDDLPGLLLVDNSSEPDTLGHIFDVSDSEINGHPAAQFSSDDEEEAENQGSHADASGAADEDDEEEVEEDPRNRTSRPKRRVVESDSEDESATDTKEPRRPANRRARPALADSEDDSDEEEEDPSPRPAQRRDRRARALPSDSEDEDDEDGDEDDVPQPSRGTKNRRARALPANSDDDEDEDTSDGEEDDDEPAPPKRMSLAQRLMMEAKGARSGHRGGDDSDADGIEFGAASDDDDDDGDAGLSRDGMDMAEDYDGEGGESEEDY</sequence>
<accession>A0A194UXL9</accession>
<evidence type="ECO:0000256" key="1">
    <source>
        <dbReference type="SAM" id="MobiDB-lite"/>
    </source>
</evidence>
<dbReference type="Pfam" id="PF20150">
    <property type="entry name" value="2EXR"/>
    <property type="match status" value="1"/>
</dbReference>
<gene>
    <name evidence="3" type="ORF">VP1G_03712</name>
</gene>
<feature type="compositionally biased region" description="Acidic residues" evidence="1">
    <location>
        <begin position="565"/>
        <end position="583"/>
    </location>
</feature>
<protein>
    <recommendedName>
        <fullName evidence="2">2EXR domain-containing protein</fullName>
    </recommendedName>
</protein>
<organism evidence="3 4">
    <name type="scientific">Cytospora mali</name>
    <name type="common">Apple Valsa canker fungus</name>
    <name type="synonym">Valsa mali</name>
    <dbReference type="NCBI Taxonomy" id="578113"/>
    <lineage>
        <taxon>Eukaryota</taxon>
        <taxon>Fungi</taxon>
        <taxon>Dikarya</taxon>
        <taxon>Ascomycota</taxon>
        <taxon>Pezizomycotina</taxon>
        <taxon>Sordariomycetes</taxon>
        <taxon>Sordariomycetidae</taxon>
        <taxon>Diaporthales</taxon>
        <taxon>Cytosporaceae</taxon>
        <taxon>Cytospora</taxon>
    </lineage>
</organism>
<feature type="domain" description="2EXR" evidence="2">
    <location>
        <begin position="67"/>
        <end position="160"/>
    </location>
</feature>
<feature type="compositionally biased region" description="Acidic residues" evidence="1">
    <location>
        <begin position="449"/>
        <end position="459"/>
    </location>
</feature>
<keyword evidence="4" id="KW-1185">Reference proteome</keyword>
<proteinExistence type="predicted"/>
<name>A0A194UXL9_CYTMA</name>
<feature type="compositionally biased region" description="Acidic residues" evidence="1">
    <location>
        <begin position="502"/>
        <end position="513"/>
    </location>
</feature>
<dbReference type="InterPro" id="IPR051037">
    <property type="entry name" value="RNAPII_TF_IWS1"/>
</dbReference>
<feature type="compositionally biased region" description="Acidic residues" evidence="1">
    <location>
        <begin position="532"/>
        <end position="546"/>
    </location>
</feature>
<evidence type="ECO:0000313" key="4">
    <source>
        <dbReference type="Proteomes" id="UP000078576"/>
    </source>
</evidence>
<dbReference type="OrthoDB" id="3501032at2759"/>
<feature type="region of interest" description="Disordered" evidence="1">
    <location>
        <begin position="1"/>
        <end position="70"/>
    </location>
</feature>
<dbReference type="EMBL" id="KN714688">
    <property type="protein sequence ID" value="KUI56364.1"/>
    <property type="molecule type" value="Genomic_DNA"/>
</dbReference>
<dbReference type="Proteomes" id="UP000078576">
    <property type="component" value="Unassembled WGS sequence"/>
</dbReference>
<feature type="compositionally biased region" description="Acidic residues" evidence="1">
    <location>
        <begin position="640"/>
        <end position="656"/>
    </location>
</feature>
<dbReference type="InterPro" id="IPR045518">
    <property type="entry name" value="2EXR"/>
</dbReference>
<evidence type="ECO:0000259" key="2">
    <source>
        <dbReference type="Pfam" id="PF20150"/>
    </source>
</evidence>
<feature type="region of interest" description="Disordered" evidence="1">
    <location>
        <begin position="409"/>
        <end position="656"/>
    </location>
</feature>
<dbReference type="GO" id="GO:0005634">
    <property type="term" value="C:nucleus"/>
    <property type="evidence" value="ECO:0007669"/>
    <property type="project" value="TreeGrafter"/>
</dbReference>
<reference evidence="4" key="1">
    <citation type="submission" date="2014-12" db="EMBL/GenBank/DDBJ databases">
        <title>Genome Sequence of Valsa Canker Pathogens Uncovers a Specific Adaption of Colonization on Woody Bark.</title>
        <authorList>
            <person name="Yin Z."/>
            <person name="Liu H."/>
            <person name="Gao X."/>
            <person name="Li Z."/>
            <person name="Song N."/>
            <person name="Ke X."/>
            <person name="Dai Q."/>
            <person name="Wu Y."/>
            <person name="Sun Y."/>
            <person name="Xu J.-R."/>
            <person name="Kang Z.K."/>
            <person name="Wang L."/>
            <person name="Huang L."/>
        </authorList>
    </citation>
    <scope>NUCLEOTIDE SEQUENCE [LARGE SCALE GENOMIC DNA]</scope>
    <source>
        <strain evidence="4">SXYL134</strain>
    </source>
</reference>
<dbReference type="STRING" id="694573.A0A194UXL9"/>
<dbReference type="PANTHER" id="PTHR46010:SF1">
    <property type="entry name" value="PROTEIN IWS1 HOMOLOG"/>
    <property type="match status" value="1"/>
</dbReference>